<dbReference type="GO" id="GO:0016787">
    <property type="term" value="F:hydrolase activity"/>
    <property type="evidence" value="ECO:0007669"/>
    <property type="project" value="UniProtKB-KW"/>
</dbReference>
<evidence type="ECO:0000256" key="11">
    <source>
        <dbReference type="HAMAP-Rule" id="MF_01498"/>
    </source>
</evidence>
<keyword evidence="17" id="KW-1185">Reference proteome</keyword>
<dbReference type="RefSeq" id="WP_187524865.1">
    <property type="nucleotide sequence ID" value="NZ_JACRTA010000001.1"/>
</dbReference>
<dbReference type="PANTHER" id="PTHR32472">
    <property type="entry name" value="DNA REPAIR PROTEIN RADA"/>
    <property type="match status" value="1"/>
</dbReference>
<dbReference type="Gene3D" id="3.40.50.300">
    <property type="entry name" value="P-loop containing nucleotide triphosphate hydrolases"/>
    <property type="match status" value="1"/>
</dbReference>
<dbReference type="EMBL" id="JACRTA010000001">
    <property type="protein sequence ID" value="MBC8567485.1"/>
    <property type="molecule type" value="Genomic_DNA"/>
</dbReference>
<dbReference type="InterPro" id="IPR020588">
    <property type="entry name" value="RecA_ATP-bd"/>
</dbReference>
<evidence type="ECO:0000259" key="15">
    <source>
        <dbReference type="PROSITE" id="PS50162"/>
    </source>
</evidence>
<dbReference type="InterPro" id="IPR020568">
    <property type="entry name" value="Ribosomal_Su5_D2-typ_SF"/>
</dbReference>
<evidence type="ECO:0000256" key="10">
    <source>
        <dbReference type="ARBA" id="ARBA00023204"/>
    </source>
</evidence>
<dbReference type="InterPro" id="IPR041166">
    <property type="entry name" value="Rubredoxin_2"/>
</dbReference>
<evidence type="ECO:0000256" key="5">
    <source>
        <dbReference type="ARBA" id="ARBA00022801"/>
    </source>
</evidence>
<keyword evidence="8 11" id="KW-0346">Stress response</keyword>
<dbReference type="Proteomes" id="UP000610862">
    <property type="component" value="Unassembled WGS sequence"/>
</dbReference>
<keyword evidence="7 11" id="KW-0067">ATP-binding</keyword>
<dbReference type="PANTHER" id="PTHR32472:SF10">
    <property type="entry name" value="DNA REPAIR PROTEIN RADA-LIKE PROTEIN"/>
    <property type="match status" value="1"/>
</dbReference>
<feature type="region of interest" description="Lon-protease-like" evidence="11">
    <location>
        <begin position="371"/>
        <end position="485"/>
    </location>
</feature>
<dbReference type="SUPFAM" id="SSF54211">
    <property type="entry name" value="Ribosomal protein S5 domain 2-like"/>
    <property type="match status" value="1"/>
</dbReference>
<dbReference type="Pfam" id="PF13481">
    <property type="entry name" value="AAA_25"/>
    <property type="match status" value="1"/>
</dbReference>
<evidence type="ECO:0000256" key="8">
    <source>
        <dbReference type="ARBA" id="ARBA00023016"/>
    </source>
</evidence>
<organism evidence="16 17">
    <name type="scientific">Lentihominibacter hominis</name>
    <dbReference type="NCBI Taxonomy" id="2763645"/>
    <lineage>
        <taxon>Bacteria</taxon>
        <taxon>Bacillati</taxon>
        <taxon>Bacillota</taxon>
        <taxon>Clostridia</taxon>
        <taxon>Peptostreptococcales</taxon>
        <taxon>Anaerovoracaceae</taxon>
        <taxon>Lentihominibacter</taxon>
    </lineage>
</organism>
<evidence type="ECO:0000256" key="6">
    <source>
        <dbReference type="ARBA" id="ARBA00022833"/>
    </source>
</evidence>
<evidence type="ECO:0000256" key="13">
    <source>
        <dbReference type="RuleBase" id="RU003555"/>
    </source>
</evidence>
<feature type="domain" description="RecA family profile 1" evidence="15">
    <location>
        <begin position="85"/>
        <end position="235"/>
    </location>
</feature>
<evidence type="ECO:0000313" key="16">
    <source>
        <dbReference type="EMBL" id="MBC8567485.1"/>
    </source>
</evidence>
<dbReference type="InterPro" id="IPR003593">
    <property type="entry name" value="AAA+_ATPase"/>
</dbReference>
<feature type="binding site" evidence="11">
    <location>
        <begin position="114"/>
        <end position="121"/>
    </location>
    <ligand>
        <name>ATP</name>
        <dbReference type="ChEBI" id="CHEBI:30616"/>
    </ligand>
</feature>
<dbReference type="FunFam" id="3.40.50.300:FF:000050">
    <property type="entry name" value="DNA repair protein RadA"/>
    <property type="match status" value="1"/>
</dbReference>
<accession>A0A926E472</accession>
<dbReference type="SUPFAM" id="SSF52540">
    <property type="entry name" value="P-loop containing nucleoside triphosphate hydrolases"/>
    <property type="match status" value="1"/>
</dbReference>
<sequence>MAKKNKTVFVCQECGYESSKWMGQCICGAWNSMVEEKAIDFDTEDRRRRTSSRDGAGRERFGMSAGAINSGAGKPVKLRQVSSGEKDRIDTGIGELNRVLGGGLVPGSLTLISGEPGIGKSTIIIQAAAHIAYGKGTVLYVSGEESEEQIKMRADRVCGQLSDDLFILAETNIESISEVCMKLKPRFLIIDSIQTMYSSELDSAPGSVSQVRVCGNELMRIGKVYNIPVFIVAHVTKSGDLAGPRIVEHMVDCVLSFSGERSHEMRILRAQKNRFGTTSEIGAFEMAEEGLIEIENLSGTLLEEMEKDSEGSVVTAVYEGTRPLVLEVQALTSQTNIGFARRTSIGVENSRLNMILAVLEKKMGLSLINQDVYVNIVGGVRPEGTYTDLAVALAVYSSYKGKAIGSKTIALGEIGLTGDLRAVQNGEKILKEAAKLGFECIVLPVRNAQRLKKISAEINDRRKAEGIAGVQLIGIKNIAEIQRLF</sequence>
<dbReference type="NCBIfam" id="TIGR00416">
    <property type="entry name" value="sms"/>
    <property type="match status" value="1"/>
</dbReference>
<keyword evidence="9 11" id="KW-0238">DNA-binding</keyword>
<evidence type="ECO:0000256" key="7">
    <source>
        <dbReference type="ARBA" id="ARBA00022840"/>
    </source>
</evidence>
<feature type="region of interest" description="Disordered" evidence="14">
    <location>
        <begin position="43"/>
        <end position="64"/>
    </location>
</feature>
<dbReference type="HAMAP" id="MF_01498">
    <property type="entry name" value="RadA_bact"/>
    <property type="match status" value="1"/>
</dbReference>
<keyword evidence="3 11" id="KW-0227">DNA damage</keyword>
<reference evidence="16" key="1">
    <citation type="submission" date="2020-08" db="EMBL/GenBank/DDBJ databases">
        <title>Genome public.</title>
        <authorList>
            <person name="Liu C."/>
            <person name="Sun Q."/>
        </authorList>
    </citation>
    <scope>NUCLEOTIDE SEQUENCE</scope>
    <source>
        <strain evidence="16">NSJ-24</strain>
    </source>
</reference>
<dbReference type="PRINTS" id="PR01874">
    <property type="entry name" value="DNAREPAIRADA"/>
</dbReference>
<evidence type="ECO:0000256" key="2">
    <source>
        <dbReference type="ARBA" id="ARBA00022741"/>
    </source>
</evidence>
<gene>
    <name evidence="11 16" type="primary">radA</name>
    <name evidence="16" type="ORF">H8692_01760</name>
</gene>
<comment type="function">
    <text evidence="11">Plays a role in repairing double-strand DNA breaks, probably involving stabilizing or processing branched DNA or blocked replication forks.</text>
</comment>
<feature type="compositionally biased region" description="Basic and acidic residues" evidence="14">
    <location>
        <begin position="43"/>
        <end position="61"/>
    </location>
</feature>
<keyword evidence="1 11" id="KW-0479">Metal-binding</keyword>
<dbReference type="PROSITE" id="PS50162">
    <property type="entry name" value="RECA_2"/>
    <property type="match status" value="1"/>
</dbReference>
<evidence type="ECO:0000256" key="12">
    <source>
        <dbReference type="NCBIfam" id="TIGR00416"/>
    </source>
</evidence>
<evidence type="ECO:0000256" key="4">
    <source>
        <dbReference type="ARBA" id="ARBA00022771"/>
    </source>
</evidence>
<name>A0A926E472_9FIRM</name>
<dbReference type="GO" id="GO:0140664">
    <property type="term" value="F:ATP-dependent DNA damage sensor activity"/>
    <property type="evidence" value="ECO:0007669"/>
    <property type="project" value="InterPro"/>
</dbReference>
<proteinExistence type="inferred from homology"/>
<dbReference type="SMART" id="SM00382">
    <property type="entry name" value="AAA"/>
    <property type="match status" value="1"/>
</dbReference>
<dbReference type="InterPro" id="IPR014721">
    <property type="entry name" value="Ribsml_uS5_D2-typ_fold_subgr"/>
</dbReference>
<evidence type="ECO:0000256" key="14">
    <source>
        <dbReference type="SAM" id="MobiDB-lite"/>
    </source>
</evidence>
<dbReference type="CDD" id="cd01121">
    <property type="entry name" value="RadA_SMS_N"/>
    <property type="match status" value="1"/>
</dbReference>
<keyword evidence="4 13" id="KW-0863">Zinc-finger</keyword>
<dbReference type="GO" id="GO:0000725">
    <property type="term" value="P:recombinational repair"/>
    <property type="evidence" value="ECO:0007669"/>
    <property type="project" value="UniProtKB-UniRule"/>
</dbReference>
<evidence type="ECO:0000256" key="1">
    <source>
        <dbReference type="ARBA" id="ARBA00022723"/>
    </source>
</evidence>
<dbReference type="GO" id="GO:0003684">
    <property type="term" value="F:damaged DNA binding"/>
    <property type="evidence" value="ECO:0007669"/>
    <property type="project" value="InterPro"/>
</dbReference>
<comment type="caution">
    <text evidence="16">The sequence shown here is derived from an EMBL/GenBank/DDBJ whole genome shotgun (WGS) entry which is preliminary data.</text>
</comment>
<comment type="similarity">
    <text evidence="11 13">Belongs to the RecA family. RadA subfamily.</text>
</comment>
<protein>
    <recommendedName>
        <fullName evidence="11 12">DNA repair protein RadA</fullName>
    </recommendedName>
</protein>
<feature type="short sequence motif" description="RadA KNRFG motif" evidence="11">
    <location>
        <begin position="272"/>
        <end position="276"/>
    </location>
</feature>
<dbReference type="GO" id="GO:0005829">
    <property type="term" value="C:cytosol"/>
    <property type="evidence" value="ECO:0007669"/>
    <property type="project" value="TreeGrafter"/>
</dbReference>
<dbReference type="Pfam" id="PF18073">
    <property type="entry name" value="Zn_ribbon_LapB"/>
    <property type="match status" value="1"/>
</dbReference>
<evidence type="ECO:0000256" key="9">
    <source>
        <dbReference type="ARBA" id="ARBA00023125"/>
    </source>
</evidence>
<keyword evidence="6 13" id="KW-0862">Zinc</keyword>
<dbReference type="InterPro" id="IPR004504">
    <property type="entry name" value="DNA_repair_RadA"/>
</dbReference>
<dbReference type="Pfam" id="PF13541">
    <property type="entry name" value="ChlI"/>
    <property type="match status" value="1"/>
</dbReference>
<keyword evidence="5" id="KW-0378">Hydrolase</keyword>
<evidence type="ECO:0000256" key="3">
    <source>
        <dbReference type="ARBA" id="ARBA00022763"/>
    </source>
</evidence>
<keyword evidence="2 11" id="KW-0547">Nucleotide-binding</keyword>
<evidence type="ECO:0000313" key="17">
    <source>
        <dbReference type="Proteomes" id="UP000610862"/>
    </source>
</evidence>
<dbReference type="InterPro" id="IPR027417">
    <property type="entry name" value="P-loop_NTPase"/>
</dbReference>
<dbReference type="AlphaFoldDB" id="A0A926E472"/>
<keyword evidence="10 11" id="KW-0234">DNA repair</keyword>
<dbReference type="GO" id="GO:0005524">
    <property type="term" value="F:ATP binding"/>
    <property type="evidence" value="ECO:0007669"/>
    <property type="project" value="UniProtKB-UniRule"/>
</dbReference>
<comment type="domain">
    <text evidence="11">The middle region has homology to RecA with ATPase motifs including the RadA KNRFG motif, while the C-terminus is homologous to Lon protease.</text>
</comment>
<dbReference type="GO" id="GO:0008270">
    <property type="term" value="F:zinc ion binding"/>
    <property type="evidence" value="ECO:0007669"/>
    <property type="project" value="UniProtKB-KW"/>
</dbReference>
<dbReference type="Gene3D" id="3.30.230.10">
    <property type="match status" value="1"/>
</dbReference>
<comment type="function">
    <text evidence="13">DNA-dependent ATPase involved in processing of recombination intermediates, plays a role in repairing DNA breaks. Stimulates the branch migration of RecA-mediated strand transfer reactions, allowing the 3' invading strand to extend heteroduplex DNA faster. Binds ssDNA in the presence of ADP but not other nucleotides, has ATPase activity that is stimulated by ssDNA and various branched DNA structures, but inhibited by SSB. Does not have RecA's homology-searching function.</text>
</comment>